<comment type="caution">
    <text evidence="3">The sequence shown here is derived from an EMBL/GenBank/DDBJ whole genome shotgun (WGS) entry which is preliminary data.</text>
</comment>
<sequence length="104" mass="10621">MKKLTASLLASCLLAAPAVAFAQWPAGTPESERGAMPSNQGNPAPQEEVETHIDSQGRTVIEDGREVKGAGEAANKPEQGGRHSGDGGITDSSSDPGKVEGPAR</sequence>
<evidence type="ECO:0000256" key="1">
    <source>
        <dbReference type="SAM" id="MobiDB-lite"/>
    </source>
</evidence>
<organism evidence="3 4">
    <name type="scientific">Stutzerimonas azotifigens</name>
    <dbReference type="NCBI Taxonomy" id="291995"/>
    <lineage>
        <taxon>Bacteria</taxon>
        <taxon>Pseudomonadati</taxon>
        <taxon>Pseudomonadota</taxon>
        <taxon>Gammaproteobacteria</taxon>
        <taxon>Pseudomonadales</taxon>
        <taxon>Pseudomonadaceae</taxon>
        <taxon>Stutzerimonas</taxon>
    </lineage>
</organism>
<accession>A0ABR5Z1M3</accession>
<feature type="signal peptide" evidence="2">
    <location>
        <begin position="1"/>
        <end position="22"/>
    </location>
</feature>
<keyword evidence="2" id="KW-0732">Signal</keyword>
<evidence type="ECO:0000256" key="2">
    <source>
        <dbReference type="SAM" id="SignalP"/>
    </source>
</evidence>
<dbReference type="EMBL" id="JAAMRF010000005">
    <property type="protein sequence ID" value="MBA1274054.1"/>
    <property type="molecule type" value="Genomic_DNA"/>
</dbReference>
<protein>
    <submittedName>
        <fullName evidence="3">Uncharacterized protein</fullName>
    </submittedName>
</protein>
<evidence type="ECO:0000313" key="3">
    <source>
        <dbReference type="EMBL" id="MBA1274054.1"/>
    </source>
</evidence>
<feature type="chain" id="PRO_5046973061" evidence="2">
    <location>
        <begin position="23"/>
        <end position="104"/>
    </location>
</feature>
<keyword evidence="4" id="KW-1185">Reference proteome</keyword>
<proteinExistence type="predicted"/>
<feature type="compositionally biased region" description="Basic and acidic residues" evidence="1">
    <location>
        <begin position="49"/>
        <end position="69"/>
    </location>
</feature>
<evidence type="ECO:0000313" key="4">
    <source>
        <dbReference type="Proteomes" id="UP000786387"/>
    </source>
</evidence>
<name>A0ABR5Z1M3_9GAMM</name>
<dbReference type="Proteomes" id="UP000786387">
    <property type="component" value="Unassembled WGS sequence"/>
</dbReference>
<feature type="region of interest" description="Disordered" evidence="1">
    <location>
        <begin position="26"/>
        <end position="104"/>
    </location>
</feature>
<dbReference type="RefSeq" id="WP_181071000.1">
    <property type="nucleotide sequence ID" value="NZ_JAAMRF010000005.1"/>
</dbReference>
<reference evidence="3 4" key="1">
    <citation type="submission" date="2020-02" db="EMBL/GenBank/DDBJ databases">
        <title>Synteny-based analysis reveals conserved mechanism for high triclosan tolerance in Pseudomonas, as well as instances of horizontal transfer.</title>
        <authorList>
            <person name="Mcfarland A.G."/>
            <person name="Bertucci H.K."/>
            <person name="Litmann E."/>
            <person name="Shen J."/>
            <person name="Huttenhower C."/>
            <person name="Hartmann E.M."/>
        </authorList>
    </citation>
    <scope>NUCLEOTIDE SEQUENCE [LARGE SCALE GENOMIC DNA]</scope>
    <source>
        <strain evidence="3 4">115A1</strain>
    </source>
</reference>
<gene>
    <name evidence="3" type="ORF">G7026_11875</name>
</gene>